<reference evidence="1" key="1">
    <citation type="submission" date="2021-02" db="EMBL/GenBank/DDBJ databases">
        <authorList>
            <person name="Nieuwenhuis M."/>
            <person name="Van De Peppel L.J.J."/>
        </authorList>
    </citation>
    <scope>NUCLEOTIDE SEQUENCE</scope>
    <source>
        <strain evidence="1">D49</strain>
    </source>
</reference>
<sequence length="270" mass="30442">SMLVVNKGLPDVTHVLLQKDHATTLAAHPHLLSTPTPCRPQTFDSFVFPTGTVIQTVGNATPPKPSGSVSQDGEPTVPEYLTLQFARLAEIAIGENTPQTQGIMLPASFLTQPSSEALDPAERLAIETNSWIFVAGEQHNPQSNDCFWYYASPKLVNDSWDSTKAMIKKFRDTVQALLAYNKNKVQEELQALNMKYRSAIDGTRRMEEEKIAAIEDVQHAEVEKLAALEEAWHIEAERAAAQRRKGWPHLTRPDKPKRNFKRRWQTWTLF</sequence>
<dbReference type="EMBL" id="JABCKI010007098">
    <property type="protein sequence ID" value="KAG5633765.1"/>
    <property type="molecule type" value="Genomic_DNA"/>
</dbReference>
<gene>
    <name evidence="1" type="ORF">H0H81_005439</name>
</gene>
<evidence type="ECO:0000313" key="2">
    <source>
        <dbReference type="Proteomes" id="UP000717328"/>
    </source>
</evidence>
<proteinExistence type="predicted"/>
<reference evidence="1" key="2">
    <citation type="submission" date="2021-10" db="EMBL/GenBank/DDBJ databases">
        <title>Phylogenomics reveals ancestral predisposition of the termite-cultivated fungus Termitomyces towards a domesticated lifestyle.</title>
        <authorList>
            <person name="Auxier B."/>
            <person name="Grum-Grzhimaylo A."/>
            <person name="Cardenas M.E."/>
            <person name="Lodge J.D."/>
            <person name="Laessoe T."/>
            <person name="Pedersen O."/>
            <person name="Smith M.E."/>
            <person name="Kuyper T.W."/>
            <person name="Franco-Molano E.A."/>
            <person name="Baroni T.J."/>
            <person name="Aanen D.K."/>
        </authorList>
    </citation>
    <scope>NUCLEOTIDE SEQUENCE</scope>
    <source>
        <strain evidence="1">D49</strain>
    </source>
</reference>
<dbReference type="OrthoDB" id="3060861at2759"/>
<accession>A0A9P7K2A9</accession>
<name>A0A9P7K2A9_9AGAR</name>
<evidence type="ECO:0000313" key="1">
    <source>
        <dbReference type="EMBL" id="KAG5633765.1"/>
    </source>
</evidence>
<dbReference type="Proteomes" id="UP000717328">
    <property type="component" value="Unassembled WGS sequence"/>
</dbReference>
<feature type="non-terminal residue" evidence="1">
    <location>
        <position position="270"/>
    </location>
</feature>
<organism evidence="1 2">
    <name type="scientific">Sphagnurus paluster</name>
    <dbReference type="NCBI Taxonomy" id="117069"/>
    <lineage>
        <taxon>Eukaryota</taxon>
        <taxon>Fungi</taxon>
        <taxon>Dikarya</taxon>
        <taxon>Basidiomycota</taxon>
        <taxon>Agaricomycotina</taxon>
        <taxon>Agaricomycetes</taxon>
        <taxon>Agaricomycetidae</taxon>
        <taxon>Agaricales</taxon>
        <taxon>Tricholomatineae</taxon>
        <taxon>Lyophyllaceae</taxon>
        <taxon>Sphagnurus</taxon>
    </lineage>
</organism>
<comment type="caution">
    <text evidence="1">The sequence shown here is derived from an EMBL/GenBank/DDBJ whole genome shotgun (WGS) entry which is preliminary data.</text>
</comment>
<dbReference type="AlphaFoldDB" id="A0A9P7K2A9"/>
<protein>
    <submittedName>
        <fullName evidence="1">Uncharacterized protein</fullName>
    </submittedName>
</protein>
<keyword evidence="2" id="KW-1185">Reference proteome</keyword>